<feature type="transmembrane region" description="Helical" evidence="2">
    <location>
        <begin position="230"/>
        <end position="252"/>
    </location>
</feature>
<evidence type="ECO:0000256" key="2">
    <source>
        <dbReference type="SAM" id="Phobius"/>
    </source>
</evidence>
<dbReference type="EMBL" id="KZ678143">
    <property type="protein sequence ID" value="PSN61852.1"/>
    <property type="molecule type" value="Genomic_DNA"/>
</dbReference>
<protein>
    <submittedName>
        <fullName evidence="3">Uncharacterized protein</fullName>
    </submittedName>
</protein>
<dbReference type="PANTHER" id="PTHR35041">
    <property type="entry name" value="MEDIATOR OF RNA POLYMERASE II TRANSCRIPTION SUBUNIT 1"/>
    <property type="match status" value="1"/>
</dbReference>
<keyword evidence="2" id="KW-1133">Transmembrane helix</keyword>
<keyword evidence="4" id="KW-1185">Reference proteome</keyword>
<gene>
    <name evidence="3" type="ORF">BS50DRAFT_503958</name>
</gene>
<evidence type="ECO:0000313" key="3">
    <source>
        <dbReference type="EMBL" id="PSN61852.1"/>
    </source>
</evidence>
<dbReference type="PANTHER" id="PTHR35041:SF3">
    <property type="entry name" value="FORMYLMETHIONINE DEFORMYLASE-LIKE PROTEIN"/>
    <property type="match status" value="1"/>
</dbReference>
<keyword evidence="2" id="KW-0812">Transmembrane</keyword>
<reference evidence="3 4" key="1">
    <citation type="journal article" date="2018" name="Front. Microbiol.">
        <title>Genome-Wide Analysis of Corynespora cassiicola Leaf Fall Disease Putative Effectors.</title>
        <authorList>
            <person name="Lopez D."/>
            <person name="Ribeiro S."/>
            <person name="Label P."/>
            <person name="Fumanal B."/>
            <person name="Venisse J.S."/>
            <person name="Kohler A."/>
            <person name="de Oliveira R.R."/>
            <person name="Labutti K."/>
            <person name="Lipzen A."/>
            <person name="Lail K."/>
            <person name="Bauer D."/>
            <person name="Ohm R.A."/>
            <person name="Barry K.W."/>
            <person name="Spatafora J."/>
            <person name="Grigoriev I.V."/>
            <person name="Martin F.M."/>
            <person name="Pujade-Renaud V."/>
        </authorList>
    </citation>
    <scope>NUCLEOTIDE SEQUENCE [LARGE SCALE GENOMIC DNA]</scope>
    <source>
        <strain evidence="3 4">Philippines</strain>
    </source>
</reference>
<dbReference type="AlphaFoldDB" id="A0A2T2N8S4"/>
<feature type="transmembrane region" description="Helical" evidence="2">
    <location>
        <begin position="166"/>
        <end position="188"/>
    </location>
</feature>
<dbReference type="STRING" id="1448308.A0A2T2N8S4"/>
<proteinExistence type="predicted"/>
<accession>A0A2T2N8S4</accession>
<feature type="compositionally biased region" description="Polar residues" evidence="1">
    <location>
        <begin position="49"/>
        <end position="68"/>
    </location>
</feature>
<dbReference type="OrthoDB" id="5340195at2759"/>
<feature type="region of interest" description="Disordered" evidence="1">
    <location>
        <begin position="1"/>
        <end position="68"/>
    </location>
</feature>
<dbReference type="Proteomes" id="UP000240883">
    <property type="component" value="Unassembled WGS sequence"/>
</dbReference>
<feature type="transmembrane region" description="Helical" evidence="2">
    <location>
        <begin position="631"/>
        <end position="652"/>
    </location>
</feature>
<organism evidence="3 4">
    <name type="scientific">Corynespora cassiicola Philippines</name>
    <dbReference type="NCBI Taxonomy" id="1448308"/>
    <lineage>
        <taxon>Eukaryota</taxon>
        <taxon>Fungi</taxon>
        <taxon>Dikarya</taxon>
        <taxon>Ascomycota</taxon>
        <taxon>Pezizomycotina</taxon>
        <taxon>Dothideomycetes</taxon>
        <taxon>Pleosporomycetidae</taxon>
        <taxon>Pleosporales</taxon>
        <taxon>Corynesporascaceae</taxon>
        <taxon>Corynespora</taxon>
    </lineage>
</organism>
<evidence type="ECO:0000256" key="1">
    <source>
        <dbReference type="SAM" id="MobiDB-lite"/>
    </source>
</evidence>
<name>A0A2T2N8S4_CORCC</name>
<keyword evidence="2" id="KW-0472">Membrane</keyword>
<evidence type="ECO:0000313" key="4">
    <source>
        <dbReference type="Proteomes" id="UP000240883"/>
    </source>
</evidence>
<feature type="transmembrane region" description="Helical" evidence="2">
    <location>
        <begin position="125"/>
        <end position="146"/>
    </location>
</feature>
<feature type="compositionally biased region" description="Low complexity" evidence="1">
    <location>
        <begin position="8"/>
        <end position="17"/>
    </location>
</feature>
<sequence length="763" mass="84864">MASRYDRSPYSSRSVSPETRYDPFEPTAPLEMSNMAQSRSPRGEYQRVAPSTESTPRPGSYPFSHTQGNQYASLHSRDLSNGTTANNSAAASMFSTYSLNHYKTMDAATQALVDKRAGELAQWHIHWTTPAMMAGLYIAGILGALGHHFFYQHLDGRPAEAQLTKIRYGTALAFFVKSTLVGTVVLCYRQRIWRTFRRKAMTINAIDGLFAATEDLTAFWNWEMICNGKLATFMALCSWLIPIASVLSPASLTSEISTIYNHTECPVATLNFTHEALFNFRKAELYPGYPMSYYNTTDMEGKEGYFDYYDQPSKNARRLAVTSAYLKKPVTHPNASINSCEGSWNCTYSITFTGPGYKCEEIASSNHPDPKEPMPITLNTMAPEGDHLYYAEVDMNDYVRPQADVLPGQGVAAPGYPDSTGVFESEPDLWLGYSIKTTQAYDNSSRFASKWGNVHESKIVKCVLHHTNYTFAINYTDTVQYAHISSRTFLDPLIQTTLTRNEANTSAYTASPASAFVRPKEAPETYKLTASYHALGALLRNFLRGRISYTKIPNGEAPIYITESDISETKLMEQSTSYVLPDLQAGVQALFEDMLLSLLSEEHFVVTTFAPTPCTKSRAVNVFVYHKEGLWVGYAIAVAATAVFLVVGYWSIHQNGVASDTQFSRIMVTTRNPTLDRLAVGACLGGDPFPRELRETKLRFGVLLEEDPREGPLGRVEHCCFGAAGETKDIVKKGLYAGLRRYLQSGEEEGAGDEKRGLLEGME</sequence>